<gene>
    <name evidence="1" type="ORF">CTRU02_210904</name>
</gene>
<organism evidence="1 2">
    <name type="scientific">Colletotrichum truncatum</name>
    <name type="common">Anthracnose fungus</name>
    <name type="synonym">Colletotrichum capsici</name>
    <dbReference type="NCBI Taxonomy" id="5467"/>
    <lineage>
        <taxon>Eukaryota</taxon>
        <taxon>Fungi</taxon>
        <taxon>Dikarya</taxon>
        <taxon>Ascomycota</taxon>
        <taxon>Pezizomycotina</taxon>
        <taxon>Sordariomycetes</taxon>
        <taxon>Hypocreomycetidae</taxon>
        <taxon>Glomerellales</taxon>
        <taxon>Glomerellaceae</taxon>
        <taxon>Colletotrichum</taxon>
        <taxon>Colletotrichum truncatum species complex</taxon>
    </lineage>
</organism>
<comment type="caution">
    <text evidence="1">The sequence shown here is derived from an EMBL/GenBank/DDBJ whole genome shotgun (WGS) entry which is preliminary data.</text>
</comment>
<reference evidence="1 2" key="1">
    <citation type="journal article" date="2020" name="Phytopathology">
        <title>Genome Sequence Resources of Colletotrichum truncatum, C. plurivorum, C. musicola, and C. sojae: Four Species Pathogenic to Soybean (Glycine max).</title>
        <authorList>
            <person name="Rogerio F."/>
            <person name="Boufleur T.R."/>
            <person name="Ciampi-Guillardi M."/>
            <person name="Sukno S.A."/>
            <person name="Thon M.R."/>
            <person name="Massola Junior N.S."/>
            <person name="Baroncelli R."/>
        </authorList>
    </citation>
    <scope>NUCLEOTIDE SEQUENCE [LARGE SCALE GENOMIC DNA]</scope>
    <source>
        <strain evidence="1 2">CMES1059</strain>
    </source>
</reference>
<keyword evidence="2" id="KW-1185">Reference proteome</keyword>
<protein>
    <submittedName>
        <fullName evidence="1">Uncharacterized protein</fullName>
    </submittedName>
</protein>
<proteinExistence type="predicted"/>
<evidence type="ECO:0000313" key="1">
    <source>
        <dbReference type="EMBL" id="KAL0934105.1"/>
    </source>
</evidence>
<sequence>MQLIKIVSIAAAFAPTALARLDPLPTSTDAAQYLSDHAGFATTITGAQATSLVSAVYSVDVKYQNDAKFTTMYSHMWSAAAKASNGPDLVGSMAVGGLDMATMRDENWWKDNVPEKEDKFLADYLSDYQKAANSVLATKTGSKGAAPKCTGMALAAAGVAAGVIAAM</sequence>
<dbReference type="EMBL" id="VUJX02000007">
    <property type="protein sequence ID" value="KAL0934105.1"/>
    <property type="molecule type" value="Genomic_DNA"/>
</dbReference>
<dbReference type="Proteomes" id="UP000805649">
    <property type="component" value="Unassembled WGS sequence"/>
</dbReference>
<evidence type="ECO:0000313" key="2">
    <source>
        <dbReference type="Proteomes" id="UP000805649"/>
    </source>
</evidence>
<accession>A0ACC3YQA1</accession>
<name>A0ACC3YQA1_COLTU</name>